<keyword evidence="2" id="KW-1185">Reference proteome</keyword>
<protein>
    <submittedName>
        <fullName evidence="1">Histone methylation protein DOT1</fullName>
    </submittedName>
</protein>
<dbReference type="Proteomes" id="UP000199512">
    <property type="component" value="Unassembled WGS sequence"/>
</dbReference>
<accession>A0A1H8IN65</accession>
<dbReference type="OrthoDB" id="9780095at2"/>
<dbReference type="SUPFAM" id="SSF53335">
    <property type="entry name" value="S-adenosyl-L-methionine-dependent methyltransferases"/>
    <property type="match status" value="1"/>
</dbReference>
<dbReference type="STRING" id="215200.SAMN05216454_10857"/>
<dbReference type="AlphaFoldDB" id="A0A1H8IN65"/>
<name>A0A1H8IN65_9FIRM</name>
<evidence type="ECO:0000313" key="2">
    <source>
        <dbReference type="Proteomes" id="UP000199512"/>
    </source>
</evidence>
<reference evidence="1 2" key="1">
    <citation type="submission" date="2016-10" db="EMBL/GenBank/DDBJ databases">
        <authorList>
            <person name="de Groot N.N."/>
        </authorList>
    </citation>
    <scope>NUCLEOTIDE SEQUENCE [LARGE SCALE GENOMIC DNA]</scope>
    <source>
        <strain evidence="1 2">Calf135</strain>
    </source>
</reference>
<dbReference type="EMBL" id="FODF01000008">
    <property type="protein sequence ID" value="SEN69088.1"/>
    <property type="molecule type" value="Genomic_DNA"/>
</dbReference>
<dbReference type="Gene3D" id="3.40.50.150">
    <property type="entry name" value="Vaccinia Virus protein VP39"/>
    <property type="match status" value="1"/>
</dbReference>
<gene>
    <name evidence="1" type="ORF">SAMN05216454_10857</name>
</gene>
<sequence length="231" mass="27800">MKESIIEKMLRIETSKSETRMDRIKHYNRYEPTPYSALEKLFKHYEINDKDFFVDFGSGKGRFSFFVNYFFNSGCTSVEIVEEFHKKALKNYDSYIKRNPKAVGRLFYVNNYAEKYEISKFENKFYFFNPFSVNIFIGIVNKIIKSVELNNREVDIILYYPSMDYIAFLERKTAFQHVMDISLDESDRDPREKFAIYRFGERNNRLEDECVINIDIKTIIYQENIICKNKK</sequence>
<organism evidence="1 2">
    <name type="scientific">Peptostreptococcus russellii</name>
    <dbReference type="NCBI Taxonomy" id="215200"/>
    <lineage>
        <taxon>Bacteria</taxon>
        <taxon>Bacillati</taxon>
        <taxon>Bacillota</taxon>
        <taxon>Clostridia</taxon>
        <taxon>Peptostreptococcales</taxon>
        <taxon>Peptostreptococcaceae</taxon>
        <taxon>Peptostreptococcus</taxon>
    </lineage>
</organism>
<dbReference type="InterPro" id="IPR029063">
    <property type="entry name" value="SAM-dependent_MTases_sf"/>
</dbReference>
<proteinExistence type="predicted"/>
<dbReference type="RefSeq" id="WP_091975667.1">
    <property type="nucleotide sequence ID" value="NZ_CAUWDX010000020.1"/>
</dbReference>
<evidence type="ECO:0000313" key="1">
    <source>
        <dbReference type="EMBL" id="SEN69088.1"/>
    </source>
</evidence>